<gene>
    <name evidence="1" type="primary">Acey_s0681.g1481</name>
    <name evidence="1" type="ORF">Y032_0681g1481</name>
</gene>
<comment type="caution">
    <text evidence="1">The sequence shown here is derived from an EMBL/GenBank/DDBJ whole genome shotgun (WGS) entry which is preliminary data.</text>
</comment>
<proteinExistence type="predicted"/>
<accession>A0A016WHB3</accession>
<reference evidence="2" key="1">
    <citation type="journal article" date="2015" name="Nat. Genet.">
        <title>The genome and transcriptome of the zoonotic hookworm Ancylostoma ceylanicum identify infection-specific gene families.</title>
        <authorList>
            <person name="Schwarz E.M."/>
            <person name="Hu Y."/>
            <person name="Antoshechkin I."/>
            <person name="Miller M.M."/>
            <person name="Sternberg P.W."/>
            <person name="Aroian R.V."/>
        </authorList>
    </citation>
    <scope>NUCLEOTIDE SEQUENCE</scope>
    <source>
        <strain evidence="2">HY135</strain>
    </source>
</reference>
<dbReference type="EMBL" id="JARK01000281">
    <property type="protein sequence ID" value="EYC39010.1"/>
    <property type="molecule type" value="Genomic_DNA"/>
</dbReference>
<evidence type="ECO:0000313" key="1">
    <source>
        <dbReference type="EMBL" id="EYC39010.1"/>
    </source>
</evidence>
<sequence length="71" mass="8003">MSDPILAYVSQRQAQVDRPADGVQSHMIMTRSICSGVNARTSPGSDRWKPARLLWLRSEGYRGTDDLGQRR</sequence>
<evidence type="ECO:0000313" key="2">
    <source>
        <dbReference type="Proteomes" id="UP000024635"/>
    </source>
</evidence>
<dbReference type="Proteomes" id="UP000024635">
    <property type="component" value="Unassembled WGS sequence"/>
</dbReference>
<dbReference type="AlphaFoldDB" id="A0A016WHB3"/>
<keyword evidence="2" id="KW-1185">Reference proteome</keyword>
<name>A0A016WHB3_9BILA</name>
<organism evidence="1 2">
    <name type="scientific">Ancylostoma ceylanicum</name>
    <dbReference type="NCBI Taxonomy" id="53326"/>
    <lineage>
        <taxon>Eukaryota</taxon>
        <taxon>Metazoa</taxon>
        <taxon>Ecdysozoa</taxon>
        <taxon>Nematoda</taxon>
        <taxon>Chromadorea</taxon>
        <taxon>Rhabditida</taxon>
        <taxon>Rhabditina</taxon>
        <taxon>Rhabditomorpha</taxon>
        <taxon>Strongyloidea</taxon>
        <taxon>Ancylostomatidae</taxon>
        <taxon>Ancylostomatinae</taxon>
        <taxon>Ancylostoma</taxon>
    </lineage>
</organism>
<protein>
    <submittedName>
        <fullName evidence="1">Uncharacterized protein</fullName>
    </submittedName>
</protein>